<comment type="caution">
    <text evidence="1">The sequence shown here is derived from an EMBL/GenBank/DDBJ whole genome shotgun (WGS) entry which is preliminary data.</text>
</comment>
<keyword evidence="2" id="KW-1185">Reference proteome</keyword>
<name>A0ABV0Y222_9TELE</name>
<organism evidence="1 2">
    <name type="scientific">Ameca splendens</name>
    <dbReference type="NCBI Taxonomy" id="208324"/>
    <lineage>
        <taxon>Eukaryota</taxon>
        <taxon>Metazoa</taxon>
        <taxon>Chordata</taxon>
        <taxon>Craniata</taxon>
        <taxon>Vertebrata</taxon>
        <taxon>Euteleostomi</taxon>
        <taxon>Actinopterygii</taxon>
        <taxon>Neopterygii</taxon>
        <taxon>Teleostei</taxon>
        <taxon>Neoteleostei</taxon>
        <taxon>Acanthomorphata</taxon>
        <taxon>Ovalentaria</taxon>
        <taxon>Atherinomorphae</taxon>
        <taxon>Cyprinodontiformes</taxon>
        <taxon>Goodeidae</taxon>
        <taxon>Ameca</taxon>
    </lineage>
</organism>
<sequence>MKGVTSIQFSLYSANSQHIVSRHFAKSFQSNHTDFKFNSNKKILYSSQKEIKCCCSSYYEGFFQRAVVDADGCGQEGSPVAVCLTADLKKPLTEDTVVVRQSHEEDPQGSP</sequence>
<accession>A0ABV0Y222</accession>
<proteinExistence type="predicted"/>
<dbReference type="EMBL" id="JAHRIP010019894">
    <property type="protein sequence ID" value="MEQ2287702.1"/>
    <property type="molecule type" value="Genomic_DNA"/>
</dbReference>
<dbReference type="Proteomes" id="UP001469553">
    <property type="component" value="Unassembled WGS sequence"/>
</dbReference>
<reference evidence="1 2" key="1">
    <citation type="submission" date="2021-06" db="EMBL/GenBank/DDBJ databases">
        <authorList>
            <person name="Palmer J.M."/>
        </authorList>
    </citation>
    <scope>NUCLEOTIDE SEQUENCE [LARGE SCALE GENOMIC DNA]</scope>
    <source>
        <strain evidence="1 2">AS_MEX2019</strain>
        <tissue evidence="1">Muscle</tissue>
    </source>
</reference>
<evidence type="ECO:0000313" key="1">
    <source>
        <dbReference type="EMBL" id="MEQ2287702.1"/>
    </source>
</evidence>
<gene>
    <name evidence="1" type="ORF">AMECASPLE_015422</name>
</gene>
<evidence type="ECO:0000313" key="2">
    <source>
        <dbReference type="Proteomes" id="UP001469553"/>
    </source>
</evidence>
<protein>
    <submittedName>
        <fullName evidence="1">Uncharacterized protein</fullName>
    </submittedName>
</protein>